<evidence type="ECO:0000313" key="2">
    <source>
        <dbReference type="EMBL" id="JAD18637.1"/>
    </source>
</evidence>
<reference evidence="2" key="1">
    <citation type="submission" date="2014-09" db="EMBL/GenBank/DDBJ databases">
        <authorList>
            <person name="Magalhaes I.L.F."/>
            <person name="Oliveira U."/>
            <person name="Santos F.R."/>
            <person name="Vidigal T.H.D.A."/>
            <person name="Brescovit A.D."/>
            <person name="Santos A.J."/>
        </authorList>
    </citation>
    <scope>NUCLEOTIDE SEQUENCE</scope>
    <source>
        <tissue evidence="2">Shoot tissue taken approximately 20 cm above the soil surface</tissue>
    </source>
</reference>
<feature type="compositionally biased region" description="Basic residues" evidence="1">
    <location>
        <begin position="16"/>
        <end position="25"/>
    </location>
</feature>
<organism evidence="2">
    <name type="scientific">Arundo donax</name>
    <name type="common">Giant reed</name>
    <name type="synonym">Donax arundinaceus</name>
    <dbReference type="NCBI Taxonomy" id="35708"/>
    <lineage>
        <taxon>Eukaryota</taxon>
        <taxon>Viridiplantae</taxon>
        <taxon>Streptophyta</taxon>
        <taxon>Embryophyta</taxon>
        <taxon>Tracheophyta</taxon>
        <taxon>Spermatophyta</taxon>
        <taxon>Magnoliopsida</taxon>
        <taxon>Liliopsida</taxon>
        <taxon>Poales</taxon>
        <taxon>Poaceae</taxon>
        <taxon>PACMAD clade</taxon>
        <taxon>Arundinoideae</taxon>
        <taxon>Arundineae</taxon>
        <taxon>Arundo</taxon>
    </lineage>
</organism>
<feature type="region of interest" description="Disordered" evidence="1">
    <location>
        <begin position="1"/>
        <end position="25"/>
    </location>
</feature>
<proteinExistence type="predicted"/>
<evidence type="ECO:0000256" key="1">
    <source>
        <dbReference type="SAM" id="MobiDB-lite"/>
    </source>
</evidence>
<accession>A0A0A8Y444</accession>
<name>A0A0A8Y444_ARUDO</name>
<protein>
    <submittedName>
        <fullName evidence="2">Uncharacterized protein</fullName>
    </submittedName>
</protein>
<reference evidence="2" key="2">
    <citation type="journal article" date="2015" name="Data Brief">
        <title>Shoot transcriptome of the giant reed, Arundo donax.</title>
        <authorList>
            <person name="Barrero R.A."/>
            <person name="Guerrero F.D."/>
            <person name="Moolhuijzen P."/>
            <person name="Goolsby J.A."/>
            <person name="Tidwell J."/>
            <person name="Bellgard S.E."/>
            <person name="Bellgard M.I."/>
        </authorList>
    </citation>
    <scope>NUCLEOTIDE SEQUENCE</scope>
    <source>
        <tissue evidence="2">Shoot tissue taken approximately 20 cm above the soil surface</tissue>
    </source>
</reference>
<sequence>METFPALILQMQPKITHSKHKHKQH</sequence>
<dbReference type="AlphaFoldDB" id="A0A0A8Y444"/>
<dbReference type="EMBL" id="GBRH01279258">
    <property type="protein sequence ID" value="JAD18637.1"/>
    <property type="molecule type" value="Transcribed_RNA"/>
</dbReference>